<name>A0A507AWI4_9PEZI</name>
<evidence type="ECO:0000313" key="5">
    <source>
        <dbReference type="Proteomes" id="UP000319257"/>
    </source>
</evidence>
<dbReference type="GO" id="GO:0016787">
    <property type="term" value="F:hydrolase activity"/>
    <property type="evidence" value="ECO:0007669"/>
    <property type="project" value="UniProtKB-KW"/>
</dbReference>
<accession>A0A507AWI4</accession>
<feature type="region of interest" description="Disordered" evidence="2">
    <location>
        <begin position="95"/>
        <end position="207"/>
    </location>
</feature>
<feature type="compositionally biased region" description="Low complexity" evidence="2">
    <location>
        <begin position="173"/>
        <end position="204"/>
    </location>
</feature>
<feature type="compositionally biased region" description="Basic and acidic residues" evidence="2">
    <location>
        <begin position="52"/>
        <end position="62"/>
    </location>
</feature>
<keyword evidence="1" id="KW-0378">Hydrolase</keyword>
<dbReference type="Gene3D" id="3.90.70.130">
    <property type="match status" value="1"/>
</dbReference>
<feature type="region of interest" description="Disordered" evidence="2">
    <location>
        <begin position="46"/>
        <end position="74"/>
    </location>
</feature>
<dbReference type="InterPro" id="IPR012462">
    <property type="entry name" value="UFSP1/2_DUB_cat"/>
</dbReference>
<feature type="domain" description="UFSP1/2/DUB catalytic" evidence="3">
    <location>
        <begin position="260"/>
        <end position="481"/>
    </location>
</feature>
<dbReference type="EMBL" id="SKBQ01000023">
    <property type="protein sequence ID" value="TPX15145.1"/>
    <property type="molecule type" value="Genomic_DNA"/>
</dbReference>
<dbReference type="STRING" id="1093900.A0A507AWI4"/>
<protein>
    <recommendedName>
        <fullName evidence="3">UFSP1/2/DUB catalytic domain-containing protein</fullName>
    </recommendedName>
</protein>
<dbReference type="InParanoid" id="A0A507AWI4"/>
<feature type="compositionally biased region" description="Basic and acidic residues" evidence="2">
    <location>
        <begin position="131"/>
        <end position="140"/>
    </location>
</feature>
<dbReference type="GeneID" id="41972150"/>
<organism evidence="4 5">
    <name type="scientific">Thyridium curvatum</name>
    <dbReference type="NCBI Taxonomy" id="1093900"/>
    <lineage>
        <taxon>Eukaryota</taxon>
        <taxon>Fungi</taxon>
        <taxon>Dikarya</taxon>
        <taxon>Ascomycota</taxon>
        <taxon>Pezizomycotina</taxon>
        <taxon>Sordariomycetes</taxon>
        <taxon>Sordariomycetidae</taxon>
        <taxon>Thyridiales</taxon>
        <taxon>Thyridiaceae</taxon>
        <taxon>Thyridium</taxon>
    </lineage>
</organism>
<comment type="caution">
    <text evidence="4">The sequence shown here is derived from an EMBL/GenBank/DDBJ whole genome shotgun (WGS) entry which is preliminary data.</text>
</comment>
<gene>
    <name evidence="4" type="ORF">E0L32_004703</name>
</gene>
<dbReference type="Pfam" id="PF07910">
    <property type="entry name" value="Peptidase_C78"/>
    <property type="match status" value="1"/>
</dbReference>
<dbReference type="AlphaFoldDB" id="A0A507AWI4"/>
<evidence type="ECO:0000259" key="3">
    <source>
        <dbReference type="Pfam" id="PF07910"/>
    </source>
</evidence>
<reference evidence="4 5" key="1">
    <citation type="submission" date="2019-06" db="EMBL/GenBank/DDBJ databases">
        <title>Draft genome sequence of the filamentous fungus Phialemoniopsis curvata isolated from diesel fuel.</title>
        <authorList>
            <person name="Varaljay V.A."/>
            <person name="Lyon W.J."/>
            <person name="Crouch A.L."/>
            <person name="Drake C.E."/>
            <person name="Hollomon J.M."/>
            <person name="Nadeau L.J."/>
            <person name="Nunn H.S."/>
            <person name="Stevenson B.S."/>
            <person name="Bojanowski C.L."/>
            <person name="Crookes-Goodson W.J."/>
        </authorList>
    </citation>
    <scope>NUCLEOTIDE SEQUENCE [LARGE SCALE GENOMIC DNA]</scope>
    <source>
        <strain evidence="4 5">D216</strain>
    </source>
</reference>
<feature type="compositionally biased region" description="Basic residues" evidence="2">
    <location>
        <begin position="141"/>
        <end position="150"/>
    </location>
</feature>
<evidence type="ECO:0000313" key="4">
    <source>
        <dbReference type="EMBL" id="TPX15145.1"/>
    </source>
</evidence>
<dbReference type="Proteomes" id="UP000319257">
    <property type="component" value="Unassembled WGS sequence"/>
</dbReference>
<keyword evidence="5" id="KW-1185">Reference proteome</keyword>
<dbReference type="RefSeq" id="XP_030996856.1">
    <property type="nucleotide sequence ID" value="XM_031139143.1"/>
</dbReference>
<proteinExistence type="predicted"/>
<evidence type="ECO:0000256" key="1">
    <source>
        <dbReference type="ARBA" id="ARBA00022801"/>
    </source>
</evidence>
<evidence type="ECO:0000256" key="2">
    <source>
        <dbReference type="SAM" id="MobiDB-lite"/>
    </source>
</evidence>
<sequence>MDGPIRSCPFCGFRAVEYAMLLHVEETHSEGSSPFVVRDAAVAKTEPISGAEDDKVDQHADADQEEGEYTECPVEGCGEILLTKEVEDHLELHAGEVQGGDSGPDSTSDSAAEAGSLAAKSRHQSGGAGDDSGHRREREEKRRHRHHRDKSSKSSRQSSTIQAWRKLLAMPQAKSPSPAPASDAKASGAAGDSAAGSAADASAANAVPKRKRLGKAELGKYAHEKRMPDWLVEHLKKGFGIRQEGVLPVLEQLLEQSPSNSYAYLCHPCVQHVSKLKKEGGFCGYRNIQMMVSYIVGSQFLGFEHFPEGKLPTIFRIQDLIEEAWDKGINAQGRVETGGVKGTRKYIGTPEAQAVFCSLDVPCEAQGYRNKEPGRSEERLLQEIERYFESGVLDPTYKVRATMLPPIYFQHAVAGHSMTIVGFEKLKNGLGNLLVFDPMFHDAPGITRLVGRYFEHASPDVMLKPYRRGHKYLGKYHEFEVLRLHLPEIPSLGPQAGGDAADASSKD</sequence>
<dbReference type="OrthoDB" id="288987at2759"/>